<dbReference type="GO" id="GO:0000287">
    <property type="term" value="F:magnesium ion binding"/>
    <property type="evidence" value="ECO:0007669"/>
    <property type="project" value="TreeGrafter"/>
</dbReference>
<evidence type="ECO:0000256" key="13">
    <source>
        <dbReference type="ARBA" id="ARBA00048811"/>
    </source>
</evidence>
<evidence type="ECO:0000259" key="16">
    <source>
        <dbReference type="Pfam" id="PF00156"/>
    </source>
</evidence>
<dbReference type="SUPFAM" id="SSF53271">
    <property type="entry name" value="PRTase-like"/>
    <property type="match status" value="1"/>
</dbReference>
<protein>
    <recommendedName>
        <fullName evidence="5 15">Hypoxanthine phosphoribosyltransferase</fullName>
        <ecNumber evidence="5 15">2.4.2.8</ecNumber>
    </recommendedName>
</protein>
<dbReference type="GO" id="GO:0006166">
    <property type="term" value="P:purine ribonucleoside salvage"/>
    <property type="evidence" value="ECO:0007669"/>
    <property type="project" value="UniProtKB-KW"/>
</dbReference>
<keyword evidence="7 15" id="KW-0328">Glycosyltransferase</keyword>
<dbReference type="InterPro" id="IPR005904">
    <property type="entry name" value="Hxn_phspho_trans"/>
</dbReference>
<evidence type="ECO:0000256" key="4">
    <source>
        <dbReference type="ARBA" id="ARBA00008391"/>
    </source>
</evidence>
<proteinExistence type="inferred from homology"/>
<dbReference type="EMBL" id="CXWC01000002">
    <property type="protein sequence ID" value="CTQ66867.1"/>
    <property type="molecule type" value="Genomic_DNA"/>
</dbReference>
<dbReference type="UniPathway" id="UPA00591">
    <property type="reaction ID" value="UER00648"/>
</dbReference>
<keyword evidence="12 15" id="KW-0460">Magnesium</keyword>
<dbReference type="GO" id="GO:0032264">
    <property type="term" value="P:IMP salvage"/>
    <property type="evidence" value="ECO:0007669"/>
    <property type="project" value="UniProtKB-UniPathway"/>
</dbReference>
<dbReference type="NCBIfam" id="TIGR01203">
    <property type="entry name" value="HGPRTase"/>
    <property type="match status" value="1"/>
</dbReference>
<name>A0A0M6ZB21_9HYPH</name>
<keyword evidence="18" id="KW-1185">Reference proteome</keyword>
<evidence type="ECO:0000256" key="10">
    <source>
        <dbReference type="ARBA" id="ARBA00022726"/>
    </source>
</evidence>
<dbReference type="AlphaFoldDB" id="A0A0M6ZB21"/>
<dbReference type="GO" id="GO:0032263">
    <property type="term" value="P:GMP salvage"/>
    <property type="evidence" value="ECO:0007669"/>
    <property type="project" value="TreeGrafter"/>
</dbReference>
<comment type="catalytic activity">
    <reaction evidence="13">
        <text>GMP + diphosphate = guanine + 5-phospho-alpha-D-ribose 1-diphosphate</text>
        <dbReference type="Rhea" id="RHEA:25424"/>
        <dbReference type="ChEBI" id="CHEBI:16235"/>
        <dbReference type="ChEBI" id="CHEBI:33019"/>
        <dbReference type="ChEBI" id="CHEBI:58017"/>
        <dbReference type="ChEBI" id="CHEBI:58115"/>
        <dbReference type="EC" id="2.4.2.8"/>
    </reaction>
    <physiologicalReaction direction="right-to-left" evidence="13">
        <dbReference type="Rhea" id="RHEA:25426"/>
    </physiologicalReaction>
</comment>
<dbReference type="InterPro" id="IPR029057">
    <property type="entry name" value="PRTase-like"/>
</dbReference>
<dbReference type="OrthoDB" id="9802824at2"/>
<dbReference type="Gene3D" id="3.40.50.2020">
    <property type="match status" value="1"/>
</dbReference>
<evidence type="ECO:0000256" key="7">
    <source>
        <dbReference type="ARBA" id="ARBA00022676"/>
    </source>
</evidence>
<accession>A0A0M6ZB21</accession>
<comment type="pathway">
    <text evidence="3 15">Purine metabolism; IMP biosynthesis via salvage pathway; IMP from hypoxanthine: step 1/1.</text>
</comment>
<evidence type="ECO:0000256" key="5">
    <source>
        <dbReference type="ARBA" id="ARBA00011895"/>
    </source>
</evidence>
<dbReference type="EC" id="2.4.2.8" evidence="5 15"/>
<evidence type="ECO:0000256" key="3">
    <source>
        <dbReference type="ARBA" id="ARBA00004669"/>
    </source>
</evidence>
<evidence type="ECO:0000256" key="2">
    <source>
        <dbReference type="ARBA" id="ARBA00004496"/>
    </source>
</evidence>
<dbReference type="CDD" id="cd06223">
    <property type="entry name" value="PRTases_typeI"/>
    <property type="match status" value="1"/>
</dbReference>
<dbReference type="GO" id="GO:0046100">
    <property type="term" value="P:hypoxanthine metabolic process"/>
    <property type="evidence" value="ECO:0007669"/>
    <property type="project" value="TreeGrafter"/>
</dbReference>
<evidence type="ECO:0000256" key="14">
    <source>
        <dbReference type="ARBA" id="ARBA00049402"/>
    </source>
</evidence>
<keyword evidence="11 15" id="KW-0547">Nucleotide-binding</keyword>
<dbReference type="InterPro" id="IPR000836">
    <property type="entry name" value="PRTase_dom"/>
</dbReference>
<dbReference type="GO" id="GO:0006178">
    <property type="term" value="P:guanine salvage"/>
    <property type="evidence" value="ECO:0007669"/>
    <property type="project" value="TreeGrafter"/>
</dbReference>
<dbReference type="GO" id="GO:0005829">
    <property type="term" value="C:cytosol"/>
    <property type="evidence" value="ECO:0007669"/>
    <property type="project" value="TreeGrafter"/>
</dbReference>
<dbReference type="STRING" id="311410.LA5095_02398"/>
<evidence type="ECO:0000256" key="8">
    <source>
        <dbReference type="ARBA" id="ARBA00022679"/>
    </source>
</evidence>
<sequence>MTANIRTLFDEDAIAARVAAVAQEIAEGNPRNLLVVAVLKGSFIFAADLVRAMHRANLEPEMEFIHLSSYGAGTEGSENIRVLRDVESDVNNRDIILVDDILESGRTLAFARERLIGRGARSVRIAALLDKPERRKAAISADYVGFACPDKFVVGYGMDMGHAWRQLPFIGYVVASEDEAAADGKTGA</sequence>
<evidence type="ECO:0000313" key="17">
    <source>
        <dbReference type="EMBL" id="CTQ66867.1"/>
    </source>
</evidence>
<reference evidence="18" key="1">
    <citation type="submission" date="2015-07" db="EMBL/GenBank/DDBJ databases">
        <authorList>
            <person name="Rodrigo-Torres Lidia"/>
            <person name="Arahal R.David."/>
        </authorList>
    </citation>
    <scope>NUCLEOTIDE SEQUENCE [LARGE SCALE GENOMIC DNA]</scope>
    <source>
        <strain evidence="18">CECT 5096</strain>
    </source>
</reference>
<comment type="catalytic activity">
    <reaction evidence="14">
        <text>IMP + diphosphate = hypoxanthine + 5-phospho-alpha-D-ribose 1-diphosphate</text>
        <dbReference type="Rhea" id="RHEA:17973"/>
        <dbReference type="ChEBI" id="CHEBI:17368"/>
        <dbReference type="ChEBI" id="CHEBI:33019"/>
        <dbReference type="ChEBI" id="CHEBI:58017"/>
        <dbReference type="ChEBI" id="CHEBI:58053"/>
        <dbReference type="EC" id="2.4.2.8"/>
    </reaction>
    <physiologicalReaction direction="right-to-left" evidence="14">
        <dbReference type="Rhea" id="RHEA:17975"/>
    </physiologicalReaction>
</comment>
<evidence type="ECO:0000256" key="15">
    <source>
        <dbReference type="RuleBase" id="RU364099"/>
    </source>
</evidence>
<evidence type="ECO:0000256" key="1">
    <source>
        <dbReference type="ARBA" id="ARBA00001946"/>
    </source>
</evidence>
<evidence type="ECO:0000313" key="18">
    <source>
        <dbReference type="Proteomes" id="UP000049983"/>
    </source>
</evidence>
<evidence type="ECO:0000256" key="11">
    <source>
        <dbReference type="ARBA" id="ARBA00022741"/>
    </source>
</evidence>
<gene>
    <name evidence="17" type="primary">hpt</name>
    <name evidence="17" type="ORF">LA5096_01254</name>
</gene>
<comment type="cofactor">
    <cofactor evidence="1 15">
        <name>Mg(2+)</name>
        <dbReference type="ChEBI" id="CHEBI:18420"/>
    </cofactor>
</comment>
<dbReference type="GeneID" id="97668679"/>
<comment type="similarity">
    <text evidence="4 15">Belongs to the purine/pyrimidine phosphoribosyltransferase family.</text>
</comment>
<dbReference type="RefSeq" id="WP_035898033.1">
    <property type="nucleotide sequence ID" value="NZ_CANKXR010000002.1"/>
</dbReference>
<keyword evidence="6 15" id="KW-0963">Cytoplasm</keyword>
<dbReference type="GO" id="GO:0000166">
    <property type="term" value="F:nucleotide binding"/>
    <property type="evidence" value="ECO:0007669"/>
    <property type="project" value="UniProtKB-KW"/>
</dbReference>
<dbReference type="PANTHER" id="PTHR43340:SF1">
    <property type="entry name" value="HYPOXANTHINE PHOSPHORIBOSYLTRANSFERASE"/>
    <property type="match status" value="1"/>
</dbReference>
<dbReference type="GO" id="GO:0004422">
    <property type="term" value="F:hypoxanthine phosphoribosyltransferase activity"/>
    <property type="evidence" value="ECO:0007669"/>
    <property type="project" value="InterPro"/>
</dbReference>
<dbReference type="Proteomes" id="UP000049983">
    <property type="component" value="Unassembled WGS sequence"/>
</dbReference>
<organism evidence="17 18">
    <name type="scientific">Roseibium album</name>
    <dbReference type="NCBI Taxonomy" id="311410"/>
    <lineage>
        <taxon>Bacteria</taxon>
        <taxon>Pseudomonadati</taxon>
        <taxon>Pseudomonadota</taxon>
        <taxon>Alphaproteobacteria</taxon>
        <taxon>Hyphomicrobiales</taxon>
        <taxon>Stappiaceae</taxon>
        <taxon>Roseibium</taxon>
    </lineage>
</organism>
<keyword evidence="10 15" id="KW-0660">Purine salvage</keyword>
<evidence type="ECO:0000256" key="6">
    <source>
        <dbReference type="ARBA" id="ARBA00022490"/>
    </source>
</evidence>
<dbReference type="InterPro" id="IPR050408">
    <property type="entry name" value="HGPRT"/>
</dbReference>
<comment type="subcellular location">
    <subcellularLocation>
        <location evidence="2 15">Cytoplasm</location>
    </subcellularLocation>
</comment>
<dbReference type="Pfam" id="PF00156">
    <property type="entry name" value="Pribosyltran"/>
    <property type="match status" value="1"/>
</dbReference>
<keyword evidence="9 15" id="KW-0479">Metal-binding</keyword>
<dbReference type="GO" id="GO:0052657">
    <property type="term" value="F:guanine phosphoribosyltransferase activity"/>
    <property type="evidence" value="ECO:0007669"/>
    <property type="project" value="RHEA"/>
</dbReference>
<keyword evidence="8 15" id="KW-0808">Transferase</keyword>
<dbReference type="PANTHER" id="PTHR43340">
    <property type="entry name" value="HYPOXANTHINE-GUANINE PHOSPHORIBOSYLTRANSFERASE"/>
    <property type="match status" value="1"/>
</dbReference>
<evidence type="ECO:0000256" key="12">
    <source>
        <dbReference type="ARBA" id="ARBA00022842"/>
    </source>
</evidence>
<feature type="domain" description="Phosphoribosyltransferase" evidence="16">
    <location>
        <begin position="8"/>
        <end position="159"/>
    </location>
</feature>
<evidence type="ECO:0000256" key="9">
    <source>
        <dbReference type="ARBA" id="ARBA00022723"/>
    </source>
</evidence>